<dbReference type="Gene3D" id="3.30.1380.10">
    <property type="match status" value="1"/>
</dbReference>
<sequence length="265" mass="29778">MRVRSRILLNTPEIELWPGGLLRARSNRDARALARAQRVMRRKRDGRFLAALLPEGLLSLVPRLAREAGIDAALHALDFSDHARAGLDAHAELPLDRLHERLHLLGLDDGYGERSGLPLVAEPAQLRLAGFDRYRRPLWLSVPAARAWIHLRDAALRDGIVLEAISGYRSHDYQLGIFERKLARGLSVDEILTVNAAPGYSEHHSGLALDIGAPDEPPAEESFELTSAFAWLRDHAGGHGFVMSYPRDNPYGIVYEPWHWCYIRE</sequence>
<keyword evidence="2" id="KW-0121">Carboxypeptidase</keyword>
<dbReference type="SUPFAM" id="SSF55166">
    <property type="entry name" value="Hedgehog/DD-peptidase"/>
    <property type="match status" value="1"/>
</dbReference>
<dbReference type="GO" id="GO:0009002">
    <property type="term" value="F:serine-type D-Ala-D-Ala carboxypeptidase activity"/>
    <property type="evidence" value="ECO:0007669"/>
    <property type="project" value="UniProtKB-EC"/>
</dbReference>
<dbReference type="PANTHER" id="PTHR34385">
    <property type="entry name" value="D-ALANYL-D-ALANINE CARBOXYPEPTIDASE"/>
    <property type="match status" value="1"/>
</dbReference>
<keyword evidence="2" id="KW-0645">Protease</keyword>
<dbReference type="InterPro" id="IPR058193">
    <property type="entry name" value="VanY/YodJ_core_dom"/>
</dbReference>
<gene>
    <name evidence="2" type="ORF">ACFQZQ_13805</name>
</gene>
<dbReference type="RefSeq" id="WP_386813508.1">
    <property type="nucleotide sequence ID" value="NZ_JBHTIH010000008.1"/>
</dbReference>
<dbReference type="PANTHER" id="PTHR34385:SF1">
    <property type="entry name" value="PEPTIDOGLYCAN L-ALANYL-D-GLUTAMATE ENDOPEPTIDASE CWLK"/>
    <property type="match status" value="1"/>
</dbReference>
<accession>A0ABW2YPJ0</accession>
<dbReference type="EC" id="3.4.16.4" evidence="2"/>
<dbReference type="Proteomes" id="UP001597090">
    <property type="component" value="Unassembled WGS sequence"/>
</dbReference>
<feature type="domain" description="D-alanyl-D-alanine carboxypeptidase-like core" evidence="1">
    <location>
        <begin position="140"/>
        <end position="263"/>
    </location>
</feature>
<evidence type="ECO:0000313" key="3">
    <source>
        <dbReference type="Proteomes" id="UP001597090"/>
    </source>
</evidence>
<reference evidence="3" key="1">
    <citation type="journal article" date="2019" name="Int. J. Syst. Evol. Microbiol.">
        <title>The Global Catalogue of Microorganisms (GCM) 10K type strain sequencing project: providing services to taxonomists for standard genome sequencing and annotation.</title>
        <authorList>
            <consortium name="The Broad Institute Genomics Platform"/>
            <consortium name="The Broad Institute Genome Sequencing Center for Infectious Disease"/>
            <person name="Wu L."/>
            <person name="Ma J."/>
        </authorList>
    </citation>
    <scope>NUCLEOTIDE SEQUENCE [LARGE SCALE GENOMIC DNA]</scope>
    <source>
        <strain evidence="3">CCUG 55491</strain>
    </source>
</reference>
<dbReference type="Pfam" id="PF02557">
    <property type="entry name" value="VanY"/>
    <property type="match status" value="1"/>
</dbReference>
<evidence type="ECO:0000313" key="2">
    <source>
        <dbReference type="EMBL" id="MFD0740355.1"/>
    </source>
</evidence>
<dbReference type="EMBL" id="JBHTIH010000008">
    <property type="protein sequence ID" value="MFD0740355.1"/>
    <property type="molecule type" value="Genomic_DNA"/>
</dbReference>
<dbReference type="InterPro" id="IPR003709">
    <property type="entry name" value="VanY-like_core_dom"/>
</dbReference>
<comment type="caution">
    <text evidence="2">The sequence shown here is derived from an EMBL/GenBank/DDBJ whole genome shotgun (WGS) entry which is preliminary data.</text>
</comment>
<keyword evidence="2" id="KW-0378">Hydrolase</keyword>
<proteinExistence type="predicted"/>
<keyword evidence="3" id="KW-1185">Reference proteome</keyword>
<dbReference type="InterPro" id="IPR009045">
    <property type="entry name" value="Zn_M74/Hedgehog-like"/>
</dbReference>
<evidence type="ECO:0000259" key="1">
    <source>
        <dbReference type="Pfam" id="PF02557"/>
    </source>
</evidence>
<protein>
    <submittedName>
        <fullName evidence="2">M15 family metallopeptidase</fullName>
        <ecNumber evidence="2">3.4.16.4</ecNumber>
    </submittedName>
</protein>
<dbReference type="CDD" id="cd14852">
    <property type="entry name" value="LD-carboxypeptidase"/>
    <property type="match status" value="1"/>
</dbReference>
<dbReference type="InterPro" id="IPR052179">
    <property type="entry name" value="DD-CPase-like"/>
</dbReference>
<organism evidence="2 3">
    <name type="scientific">Lysobacter koreensis</name>
    <dbReference type="NCBI Taxonomy" id="266122"/>
    <lineage>
        <taxon>Bacteria</taxon>
        <taxon>Pseudomonadati</taxon>
        <taxon>Pseudomonadota</taxon>
        <taxon>Gammaproteobacteria</taxon>
        <taxon>Lysobacterales</taxon>
        <taxon>Lysobacteraceae</taxon>
        <taxon>Lysobacter</taxon>
    </lineage>
</organism>
<name>A0ABW2YPJ0_9GAMM</name>